<dbReference type="AlphaFoldDB" id="A0A5S6Q970"/>
<dbReference type="Proteomes" id="UP000046395">
    <property type="component" value="Unassembled WGS sequence"/>
</dbReference>
<keyword evidence="1" id="KW-0175">Coiled coil</keyword>
<keyword evidence="4" id="KW-1185">Reference proteome</keyword>
<organism evidence="4 5">
    <name type="scientific">Trichuris muris</name>
    <name type="common">Mouse whipworm</name>
    <dbReference type="NCBI Taxonomy" id="70415"/>
    <lineage>
        <taxon>Eukaryota</taxon>
        <taxon>Metazoa</taxon>
        <taxon>Ecdysozoa</taxon>
        <taxon>Nematoda</taxon>
        <taxon>Enoplea</taxon>
        <taxon>Dorylaimia</taxon>
        <taxon>Trichinellida</taxon>
        <taxon>Trichuridae</taxon>
        <taxon>Trichuris</taxon>
    </lineage>
</organism>
<name>A0A5S6Q970_TRIMR</name>
<proteinExistence type="predicted"/>
<evidence type="ECO:0000313" key="5">
    <source>
        <dbReference type="WBParaSite" id="TMUE_1000003625.1"/>
    </source>
</evidence>
<feature type="signal peptide" evidence="3">
    <location>
        <begin position="1"/>
        <end position="19"/>
    </location>
</feature>
<protein>
    <submittedName>
        <fullName evidence="5">Uncharacterized protein</fullName>
    </submittedName>
</protein>
<evidence type="ECO:0000256" key="3">
    <source>
        <dbReference type="SAM" id="SignalP"/>
    </source>
</evidence>
<dbReference type="WBParaSite" id="TMUE_1000003625.1">
    <property type="protein sequence ID" value="TMUE_1000003625.1"/>
    <property type="gene ID" value="WBGene00302488"/>
</dbReference>
<reference evidence="5" key="1">
    <citation type="submission" date="2019-12" db="UniProtKB">
        <authorList>
            <consortium name="WormBaseParasite"/>
        </authorList>
    </citation>
    <scope>IDENTIFICATION</scope>
</reference>
<keyword evidence="3" id="KW-0732">Signal</keyword>
<sequence length="287" mass="33047">MQWQKCLLVFSVVVLLVFCYHVQRDRWRLQDYYSQNSEKLKQALDSVSAQLQAVYQQKLRLQKSLKQKLDNEEQMKKDLRDQLHSRNMEYQSERDALQKELNQMKMELKLLRQSSEKLVQQNHYLNAKLNYEKMRCTTELEFLKKPLNRTQSASHPMEHAGDASVVLSSLVAPLALQNFTLPLFNASERNLEGQSSTLGLQNGNSTATDFRKANESQAMAAFKLAPSLDTKHAPLKQSLMAWTNGISVARRTGRTVTTYCGSVEGNSVEKSCRREQERRSKMRVNSP</sequence>
<feature type="chain" id="PRO_5024445845" evidence="3">
    <location>
        <begin position="20"/>
        <end position="287"/>
    </location>
</feature>
<evidence type="ECO:0000256" key="1">
    <source>
        <dbReference type="SAM" id="Coils"/>
    </source>
</evidence>
<accession>A0A5S6Q970</accession>
<feature type="coiled-coil region" evidence="1">
    <location>
        <begin position="37"/>
        <end position="121"/>
    </location>
</feature>
<feature type="region of interest" description="Disordered" evidence="2">
    <location>
        <begin position="267"/>
        <end position="287"/>
    </location>
</feature>
<evidence type="ECO:0000256" key="2">
    <source>
        <dbReference type="SAM" id="MobiDB-lite"/>
    </source>
</evidence>
<evidence type="ECO:0000313" key="4">
    <source>
        <dbReference type="Proteomes" id="UP000046395"/>
    </source>
</evidence>
<feature type="compositionally biased region" description="Basic and acidic residues" evidence="2">
    <location>
        <begin position="270"/>
        <end position="279"/>
    </location>
</feature>